<dbReference type="RefSeq" id="WP_284914328.1">
    <property type="nucleotide sequence ID" value="NZ_CP126980.1"/>
</dbReference>
<dbReference type="Proteomes" id="UP001240150">
    <property type="component" value="Chromosome"/>
</dbReference>
<dbReference type="Gene3D" id="3.30.470.20">
    <property type="entry name" value="ATP-grasp fold, B domain"/>
    <property type="match status" value="1"/>
</dbReference>
<evidence type="ECO:0000256" key="2">
    <source>
        <dbReference type="ARBA" id="ARBA00022741"/>
    </source>
</evidence>
<dbReference type="PROSITE" id="PS50975">
    <property type="entry name" value="ATP_GRASP"/>
    <property type="match status" value="1"/>
</dbReference>
<dbReference type="PANTHER" id="PTHR43585">
    <property type="entry name" value="FUMIPYRROLE BIOSYNTHESIS PROTEIN C"/>
    <property type="match status" value="1"/>
</dbReference>
<dbReference type="InterPro" id="IPR011761">
    <property type="entry name" value="ATP-grasp"/>
</dbReference>
<dbReference type="Pfam" id="PF13535">
    <property type="entry name" value="ATP-grasp_4"/>
    <property type="match status" value="1"/>
</dbReference>
<keyword evidence="3 4" id="KW-0067">ATP-binding</keyword>
<gene>
    <name evidence="6" type="ORF">ACTOB_005087</name>
</gene>
<dbReference type="InterPro" id="IPR041472">
    <property type="entry name" value="BL00235/CARNS1_N"/>
</dbReference>
<dbReference type="PANTHER" id="PTHR43585:SF2">
    <property type="entry name" value="ATP-GRASP ENZYME FSQD"/>
    <property type="match status" value="1"/>
</dbReference>
<evidence type="ECO:0000256" key="1">
    <source>
        <dbReference type="ARBA" id="ARBA00022598"/>
    </source>
</evidence>
<dbReference type="EMBL" id="CP126980">
    <property type="protein sequence ID" value="WIM93120.1"/>
    <property type="molecule type" value="Genomic_DNA"/>
</dbReference>
<sequence length="445" mass="48757">MIVFIDSTVMGLQALRTAEQLGHDVVFIRQRSPSFASLAGSTERELRERAGFAGRYVEVAALDTGEVRSVITGLAREAPIDAILTTSEAALLTVAREAEHFGTRYPRHDRLRDAVYKDRMRRVLRERGIRSTAYRAIGDPGRYSRDTPSAVRPPFVVKPVRGFGKQYSAVCRTWEDFDRFVATVDEARRCDPVDLGRLVSTDYLVEEYVDGSLHSAEVLVTDGRVRMFATTNRHRADYYDLLEIAAAMPSTMPGPARAAAQAYVQEVFEALGLDVGVYHVELIVGRDGPVIVEINARMMGSVSPQMFQLLTGTDPFELMIKAHLGQPVDTDTTFGSAALTLAVAARHGGVVAPHFARHDLDALLTAFDVPLDTLKVWAGQTARRYEGNLSIFGHVIIPARTSAEASLRGLEFLARVEELVGLEIAKYDPRGVADVGPSALLAAEG</sequence>
<feature type="domain" description="ATP-grasp" evidence="5">
    <location>
        <begin position="121"/>
        <end position="324"/>
    </location>
</feature>
<keyword evidence="1" id="KW-0436">Ligase</keyword>
<reference evidence="6 7" key="1">
    <citation type="submission" date="2023-06" db="EMBL/GenBank/DDBJ databases">
        <authorList>
            <person name="Yushchuk O."/>
            <person name="Binda E."/>
            <person name="Ruckert-Reed C."/>
            <person name="Fedorenko V."/>
            <person name="Kalinowski J."/>
            <person name="Marinelli F."/>
        </authorList>
    </citation>
    <scope>NUCLEOTIDE SEQUENCE [LARGE SCALE GENOMIC DNA]</scope>
    <source>
        <strain evidence="6 7">NRRL 3884</strain>
    </source>
</reference>
<dbReference type="Pfam" id="PF18130">
    <property type="entry name" value="ATPgrasp_N"/>
    <property type="match status" value="1"/>
</dbReference>
<dbReference type="SUPFAM" id="SSF56059">
    <property type="entry name" value="Glutathione synthetase ATP-binding domain-like"/>
    <property type="match status" value="1"/>
</dbReference>
<evidence type="ECO:0000259" key="5">
    <source>
        <dbReference type="PROSITE" id="PS50975"/>
    </source>
</evidence>
<accession>A0ABY8WBN2</accession>
<evidence type="ECO:0000313" key="6">
    <source>
        <dbReference type="EMBL" id="WIM93120.1"/>
    </source>
</evidence>
<protein>
    <submittedName>
        <fullName evidence="6">ATP-grasp domain-containing protein</fullName>
    </submittedName>
</protein>
<organism evidence="6 7">
    <name type="scientific">Actinoplanes oblitus</name>
    <dbReference type="NCBI Taxonomy" id="3040509"/>
    <lineage>
        <taxon>Bacteria</taxon>
        <taxon>Bacillati</taxon>
        <taxon>Actinomycetota</taxon>
        <taxon>Actinomycetes</taxon>
        <taxon>Micromonosporales</taxon>
        <taxon>Micromonosporaceae</taxon>
        <taxon>Actinoplanes</taxon>
    </lineage>
</organism>
<evidence type="ECO:0000313" key="7">
    <source>
        <dbReference type="Proteomes" id="UP001240150"/>
    </source>
</evidence>
<proteinExistence type="predicted"/>
<name>A0ABY8WBN2_9ACTN</name>
<dbReference type="InterPro" id="IPR052032">
    <property type="entry name" value="ATP-dep_AA_Ligase"/>
</dbReference>
<keyword evidence="2 4" id="KW-0547">Nucleotide-binding</keyword>
<keyword evidence="7" id="KW-1185">Reference proteome</keyword>
<evidence type="ECO:0000256" key="3">
    <source>
        <dbReference type="ARBA" id="ARBA00022840"/>
    </source>
</evidence>
<evidence type="ECO:0000256" key="4">
    <source>
        <dbReference type="PROSITE-ProRule" id="PRU00409"/>
    </source>
</evidence>